<dbReference type="Pfam" id="PF04006">
    <property type="entry name" value="Mpp10"/>
    <property type="match status" value="1"/>
</dbReference>
<feature type="compositionally biased region" description="Basic and acidic residues" evidence="8">
    <location>
        <begin position="267"/>
        <end position="285"/>
    </location>
</feature>
<dbReference type="PANTHER" id="PTHR17039:SF0">
    <property type="entry name" value="U3 SMALL NUCLEOLAR RIBONUCLEOPROTEIN PROTEIN MPP10"/>
    <property type="match status" value="1"/>
</dbReference>
<keyword evidence="3 7" id="KW-0698">rRNA processing</keyword>
<evidence type="ECO:0000256" key="6">
    <source>
        <dbReference type="ARBA" id="ARBA00029455"/>
    </source>
</evidence>
<comment type="similarity">
    <text evidence="6 7">Belongs to the MPP10 family.</text>
</comment>
<evidence type="ECO:0000256" key="8">
    <source>
        <dbReference type="SAM" id="MobiDB-lite"/>
    </source>
</evidence>
<feature type="compositionally biased region" description="Polar residues" evidence="8">
    <location>
        <begin position="659"/>
        <end position="670"/>
    </location>
</feature>
<dbReference type="OrthoDB" id="445326at2759"/>
<dbReference type="GeneID" id="14867816"/>
<dbReference type="EMBL" id="GL883025">
    <property type="protein sequence ID" value="EGG16118.1"/>
    <property type="molecule type" value="Genomic_DNA"/>
</dbReference>
<accession>F4Q8L8</accession>
<dbReference type="GO" id="GO:0032040">
    <property type="term" value="C:small-subunit processome"/>
    <property type="evidence" value="ECO:0007669"/>
    <property type="project" value="TreeGrafter"/>
</dbReference>
<keyword evidence="4 7" id="KW-0539">Nucleus</keyword>
<dbReference type="RefSeq" id="XP_004352449.1">
    <property type="nucleotide sequence ID" value="XM_004352397.1"/>
</dbReference>
<comment type="subcellular location">
    <subcellularLocation>
        <location evidence="1 7">Nucleus</location>
        <location evidence="1 7">Nucleolus</location>
    </subcellularLocation>
</comment>
<feature type="compositionally biased region" description="Acidic residues" evidence="8">
    <location>
        <begin position="302"/>
        <end position="344"/>
    </location>
</feature>
<keyword evidence="2 7" id="KW-0690">Ribosome biogenesis</keyword>
<dbReference type="GO" id="GO:0005732">
    <property type="term" value="C:sno(s)RNA-containing ribonucleoprotein complex"/>
    <property type="evidence" value="ECO:0007669"/>
    <property type="project" value="UniProtKB-UniRule"/>
</dbReference>
<keyword evidence="10" id="KW-1185">Reference proteome</keyword>
<dbReference type="InterPro" id="IPR012173">
    <property type="entry name" value="Mpp10"/>
</dbReference>
<dbReference type="AlphaFoldDB" id="F4Q8L8"/>
<dbReference type="PANTHER" id="PTHR17039">
    <property type="entry name" value="U3 SMALL NUCLEOLAR RIBONUCLEOPROTEIN PROTEIN MPP10"/>
    <property type="match status" value="1"/>
</dbReference>
<dbReference type="PIRSF" id="PIRSF017300">
    <property type="entry name" value="snoRNP_Mpp10"/>
    <property type="match status" value="1"/>
</dbReference>
<evidence type="ECO:0000313" key="9">
    <source>
        <dbReference type="EMBL" id="EGG16118.1"/>
    </source>
</evidence>
<evidence type="ECO:0000256" key="7">
    <source>
        <dbReference type="PIRNR" id="PIRNR017300"/>
    </source>
</evidence>
<dbReference type="STRING" id="1054147.F4Q8L8"/>
<protein>
    <recommendedName>
        <fullName evidence="7">U3 small nucleolar ribonucleoprotein protein MPP10</fullName>
    </recommendedName>
</protein>
<keyword evidence="5 7" id="KW-0687">Ribonucleoprotein</keyword>
<evidence type="ECO:0000256" key="2">
    <source>
        <dbReference type="ARBA" id="ARBA00022517"/>
    </source>
</evidence>
<feature type="compositionally biased region" description="Basic and acidic residues" evidence="8">
    <location>
        <begin position="200"/>
        <end position="222"/>
    </location>
</feature>
<dbReference type="GO" id="GO:0034457">
    <property type="term" value="C:Mpp10 complex"/>
    <property type="evidence" value="ECO:0007669"/>
    <property type="project" value="UniProtKB-UniRule"/>
</dbReference>
<sequence length="678" mass="78586">MANNNKKKNITTTTTIALTKRNNNNKNDNNKAAVQKADLITRVQQVIEHISSNADLFLDGPNAIKEKITSTLAELYEYSKKRELQTTDSLEQLVLEGFDNEQIWSQLQLFTEPSIDSLSRKLSKMLKDLDEIFLYDIQDDEEEQDDSYDEDLSGSLEDQDIDDEGIEQDDDDDEFDEEEDEEEEEEEDSQVNKKSIKKGGYREKLMDGQDIDFFKEQDMEKFLDDEDDKGEDDDDENFDLELGNLDSDADEEDEGGLGFPEGEMDEEERRLEALLDKYDENEKKDKNAKKKVGAQDMKFDDFFADPDAQDGDEFPIDGQDDYNEDEDEEEDQEEEEEEEEEEQIQEQPTASQQELTAFQKRALKIQEKIAQLEKDNILKKKWTVIGEASARDRPVNSVLEEALDFDHTQKLAPVQSQETNTTLEDIIKKRILDQNFDDVIRKTEEDVDKQYKEKLELNDQKNTEGLASVYEKSFLEKSMGVEVDSKLKYQHDVILTKLQHLMYKLSALSNFNFTPKKVKDLKITNQPGKALAVEEKIPSAASSASLVAPSEVYFKKNADEKGDTEKSKQDRKQERKEYKNKWRHDRIEKEQDEHYREKLDPALAKANEEKRSIKKLEQSRNTTIVDSSKSHEKYAKSGQFFSKLQQENDNKRKGIEPPTLQTKQKTNGADHQSKKFKL</sequence>
<dbReference type="KEGG" id="dfa:DFA_09790"/>
<feature type="compositionally biased region" description="Basic and acidic residues" evidence="8">
    <location>
        <begin position="646"/>
        <end position="655"/>
    </location>
</feature>
<comment type="function">
    <text evidence="7">Involved in nucleolar processing of pre-18S ribosomal RNA.</text>
</comment>
<feature type="compositionally biased region" description="Basic and acidic residues" evidence="8">
    <location>
        <begin position="558"/>
        <end position="618"/>
    </location>
</feature>
<dbReference type="GO" id="GO:0006364">
    <property type="term" value="P:rRNA processing"/>
    <property type="evidence" value="ECO:0007669"/>
    <property type="project" value="UniProtKB-KW"/>
</dbReference>
<reference evidence="10" key="1">
    <citation type="journal article" date="2011" name="Genome Res.">
        <title>Phylogeny-wide analysis of social amoeba genomes highlights ancient origins for complex intercellular communication.</title>
        <authorList>
            <person name="Heidel A.J."/>
            <person name="Lawal H.M."/>
            <person name="Felder M."/>
            <person name="Schilde C."/>
            <person name="Helps N.R."/>
            <person name="Tunggal B."/>
            <person name="Rivero F."/>
            <person name="John U."/>
            <person name="Schleicher M."/>
            <person name="Eichinger L."/>
            <person name="Platzer M."/>
            <person name="Noegel A.A."/>
            <person name="Schaap P."/>
            <person name="Gloeckner G."/>
        </authorList>
    </citation>
    <scope>NUCLEOTIDE SEQUENCE [LARGE SCALE GENOMIC DNA]</scope>
    <source>
        <strain evidence="10">SH3</strain>
    </source>
</reference>
<evidence type="ECO:0000256" key="5">
    <source>
        <dbReference type="ARBA" id="ARBA00023274"/>
    </source>
</evidence>
<evidence type="ECO:0000313" key="10">
    <source>
        <dbReference type="Proteomes" id="UP000007797"/>
    </source>
</evidence>
<evidence type="ECO:0000256" key="4">
    <source>
        <dbReference type="ARBA" id="ARBA00023242"/>
    </source>
</evidence>
<dbReference type="OMA" id="THFEYKP"/>
<feature type="compositionally biased region" description="Acidic residues" evidence="8">
    <location>
        <begin position="223"/>
        <end position="239"/>
    </location>
</feature>
<feature type="compositionally biased region" description="Acidic residues" evidence="8">
    <location>
        <begin position="137"/>
        <end position="189"/>
    </location>
</feature>
<organism evidence="9 10">
    <name type="scientific">Cavenderia fasciculata</name>
    <name type="common">Slime mold</name>
    <name type="synonym">Dictyostelium fasciculatum</name>
    <dbReference type="NCBI Taxonomy" id="261658"/>
    <lineage>
        <taxon>Eukaryota</taxon>
        <taxon>Amoebozoa</taxon>
        <taxon>Evosea</taxon>
        <taxon>Eumycetozoa</taxon>
        <taxon>Dictyostelia</taxon>
        <taxon>Acytosteliales</taxon>
        <taxon>Cavenderiaceae</taxon>
        <taxon>Cavenderia</taxon>
    </lineage>
</organism>
<feature type="region of interest" description="Disordered" evidence="8">
    <location>
        <begin position="137"/>
        <end position="354"/>
    </location>
</feature>
<gene>
    <name evidence="9" type="primary">mpp10</name>
    <name evidence="9" type="ORF">DFA_09790</name>
</gene>
<feature type="region of interest" description="Disordered" evidence="8">
    <location>
        <begin position="558"/>
        <end position="678"/>
    </location>
</feature>
<dbReference type="Proteomes" id="UP000007797">
    <property type="component" value="Unassembled WGS sequence"/>
</dbReference>
<evidence type="ECO:0000256" key="1">
    <source>
        <dbReference type="ARBA" id="ARBA00004604"/>
    </source>
</evidence>
<proteinExistence type="inferred from homology"/>
<evidence type="ECO:0000256" key="3">
    <source>
        <dbReference type="ARBA" id="ARBA00022552"/>
    </source>
</evidence>
<name>F4Q8L8_CACFS</name>